<name>A0A1E5P1Y0_9ACTN</name>
<comment type="caution">
    <text evidence="2">The sequence shown here is derived from an EMBL/GenBank/DDBJ whole genome shotgun (WGS) entry which is preliminary data.</text>
</comment>
<dbReference type="EMBL" id="MEHJ01000001">
    <property type="protein sequence ID" value="OEJ23536.1"/>
    <property type="molecule type" value="Genomic_DNA"/>
</dbReference>
<evidence type="ECO:0000313" key="3">
    <source>
        <dbReference type="Proteomes" id="UP000095759"/>
    </source>
</evidence>
<keyword evidence="1" id="KW-0812">Transmembrane</keyword>
<reference evidence="2 3" key="1">
    <citation type="submission" date="2016-08" db="EMBL/GenBank/DDBJ databases">
        <title>Complete genome sequence of Streptomyces agglomeratus strain 6-3-2, a novel anti-MRSA actinomycete isolated from Wuli of Tebit, China.</title>
        <authorList>
            <person name="Chen X."/>
        </authorList>
    </citation>
    <scope>NUCLEOTIDE SEQUENCE [LARGE SCALE GENOMIC DNA]</scope>
    <source>
        <strain evidence="2 3">6-3-2</strain>
    </source>
</reference>
<dbReference type="AlphaFoldDB" id="A0A1E5P1Y0"/>
<organism evidence="2 3">
    <name type="scientific">Streptomyces agglomeratus</name>
    <dbReference type="NCBI Taxonomy" id="285458"/>
    <lineage>
        <taxon>Bacteria</taxon>
        <taxon>Bacillati</taxon>
        <taxon>Actinomycetota</taxon>
        <taxon>Actinomycetes</taxon>
        <taxon>Kitasatosporales</taxon>
        <taxon>Streptomycetaceae</taxon>
        <taxon>Streptomyces</taxon>
    </lineage>
</organism>
<feature type="transmembrane region" description="Helical" evidence="1">
    <location>
        <begin position="30"/>
        <end position="53"/>
    </location>
</feature>
<proteinExistence type="predicted"/>
<protein>
    <submittedName>
        <fullName evidence="2">Uncharacterized protein</fullName>
    </submittedName>
</protein>
<keyword evidence="1" id="KW-1133">Transmembrane helix</keyword>
<accession>A0A1E5P1Y0</accession>
<sequence>MIVWLLFPNVTCMDTEITTPDTPTTGSTRWFNGCAIAVLVLAVLVVAGAWALAEFEKGLDGYGQLEQAGASGSVADPLGPGSTARYEDGLRVTVSPARREADGTYSLTVTYENDTDEEQHLGGESFEGSVSGIGSAPLVVRPGTSLDDYGTDYSLSWLNREKSAATLMPPLAEDDKRTVPVRIKPTRAGIPVTVEVDPPNAGYRETAYFQLKLS</sequence>
<keyword evidence="1" id="KW-0472">Membrane</keyword>
<gene>
    <name evidence="2" type="ORF">AS594_02590</name>
</gene>
<keyword evidence="3" id="KW-1185">Reference proteome</keyword>
<evidence type="ECO:0000256" key="1">
    <source>
        <dbReference type="SAM" id="Phobius"/>
    </source>
</evidence>
<evidence type="ECO:0000313" key="2">
    <source>
        <dbReference type="EMBL" id="OEJ23536.1"/>
    </source>
</evidence>
<dbReference type="Proteomes" id="UP000095759">
    <property type="component" value="Unassembled WGS sequence"/>
</dbReference>